<proteinExistence type="predicted"/>
<dbReference type="OrthoDB" id="3213154at2759"/>
<dbReference type="GO" id="GO:0005634">
    <property type="term" value="C:nucleus"/>
    <property type="evidence" value="ECO:0007669"/>
    <property type="project" value="UniProtKB-UniRule"/>
</dbReference>
<feature type="DNA-binding region" description="HMG box" evidence="3">
    <location>
        <begin position="56"/>
        <end position="103"/>
    </location>
</feature>
<dbReference type="Gene3D" id="1.10.30.10">
    <property type="entry name" value="High mobility group box domain"/>
    <property type="match status" value="1"/>
</dbReference>
<feature type="compositionally biased region" description="Basic and acidic residues" evidence="4">
    <location>
        <begin position="19"/>
        <end position="38"/>
    </location>
</feature>
<dbReference type="AlphaFoldDB" id="A0A8J6E6I2"/>
<dbReference type="Proteomes" id="UP000770717">
    <property type="component" value="Unassembled WGS sequence"/>
</dbReference>
<keyword evidence="2 3" id="KW-0539">Nucleus</keyword>
<evidence type="ECO:0000313" key="6">
    <source>
        <dbReference type="EMBL" id="KAG9461802.1"/>
    </source>
</evidence>
<feature type="non-terminal residue" evidence="6">
    <location>
        <position position="103"/>
    </location>
</feature>
<feature type="non-terminal residue" evidence="6">
    <location>
        <position position="1"/>
    </location>
</feature>
<name>A0A8J6E6I2_ELECQ</name>
<dbReference type="InterPro" id="IPR051965">
    <property type="entry name" value="ChromReg_NeuronalGeneExpr"/>
</dbReference>
<dbReference type="InterPro" id="IPR009071">
    <property type="entry name" value="HMG_box_dom"/>
</dbReference>
<evidence type="ECO:0000256" key="2">
    <source>
        <dbReference type="ARBA" id="ARBA00023242"/>
    </source>
</evidence>
<sequence length="103" mass="11732">HPVAKTHSGNFLVAVKQEKVDVPRPNEKGAVTEEEPVKKRGWPKGKKRKKILPNGPKAPVTGYVRFLNERREQIRTQHPDLAFPEITKMLGAEWSTLPTEEKQ</sequence>
<keyword evidence="1 3" id="KW-0238">DNA-binding</keyword>
<protein>
    <recommendedName>
        <fullName evidence="5">HMG box domain-containing protein</fullName>
    </recommendedName>
</protein>
<reference evidence="6" key="1">
    <citation type="thesis" date="2020" institute="ProQuest LLC" country="789 East Eisenhower Parkway, Ann Arbor, MI, USA">
        <title>Comparative Genomics and Chromosome Evolution.</title>
        <authorList>
            <person name="Mudd A.B."/>
        </authorList>
    </citation>
    <scope>NUCLEOTIDE SEQUENCE</scope>
    <source>
        <strain evidence="6">HN-11 Male</strain>
        <tissue evidence="6">Kidney and liver</tissue>
    </source>
</reference>
<feature type="domain" description="HMG box" evidence="5">
    <location>
        <begin position="56"/>
        <end position="103"/>
    </location>
</feature>
<feature type="compositionally biased region" description="Basic residues" evidence="4">
    <location>
        <begin position="39"/>
        <end position="51"/>
    </location>
</feature>
<evidence type="ECO:0000313" key="7">
    <source>
        <dbReference type="Proteomes" id="UP000770717"/>
    </source>
</evidence>
<evidence type="ECO:0000256" key="1">
    <source>
        <dbReference type="ARBA" id="ARBA00023125"/>
    </source>
</evidence>
<comment type="caution">
    <text evidence="6">The sequence shown here is derived from an EMBL/GenBank/DDBJ whole genome shotgun (WGS) entry which is preliminary data.</text>
</comment>
<dbReference type="PANTHER" id="PTHR46040">
    <property type="entry name" value="HIGH MOBILITY GROUP PROTEIN 2"/>
    <property type="match status" value="1"/>
</dbReference>
<keyword evidence="7" id="KW-1185">Reference proteome</keyword>
<dbReference type="EMBL" id="WNTK01016379">
    <property type="protein sequence ID" value="KAG9461802.1"/>
    <property type="molecule type" value="Genomic_DNA"/>
</dbReference>
<gene>
    <name evidence="6" type="ORF">GDO78_015698</name>
</gene>
<evidence type="ECO:0000259" key="5">
    <source>
        <dbReference type="PROSITE" id="PS50118"/>
    </source>
</evidence>
<dbReference type="SMART" id="SM00398">
    <property type="entry name" value="HMG"/>
    <property type="match status" value="1"/>
</dbReference>
<accession>A0A8J6E6I2</accession>
<dbReference type="Pfam" id="PF00505">
    <property type="entry name" value="HMG_box"/>
    <property type="match status" value="1"/>
</dbReference>
<dbReference type="PROSITE" id="PS50118">
    <property type="entry name" value="HMG_BOX_2"/>
    <property type="match status" value="1"/>
</dbReference>
<dbReference type="GO" id="GO:0003677">
    <property type="term" value="F:DNA binding"/>
    <property type="evidence" value="ECO:0007669"/>
    <property type="project" value="UniProtKB-UniRule"/>
</dbReference>
<organism evidence="6 7">
    <name type="scientific">Eleutherodactylus coqui</name>
    <name type="common">Puerto Rican coqui</name>
    <dbReference type="NCBI Taxonomy" id="57060"/>
    <lineage>
        <taxon>Eukaryota</taxon>
        <taxon>Metazoa</taxon>
        <taxon>Chordata</taxon>
        <taxon>Craniata</taxon>
        <taxon>Vertebrata</taxon>
        <taxon>Euteleostomi</taxon>
        <taxon>Amphibia</taxon>
        <taxon>Batrachia</taxon>
        <taxon>Anura</taxon>
        <taxon>Neobatrachia</taxon>
        <taxon>Hyloidea</taxon>
        <taxon>Eleutherodactylidae</taxon>
        <taxon>Eleutherodactylinae</taxon>
        <taxon>Eleutherodactylus</taxon>
        <taxon>Eleutherodactylus</taxon>
    </lineage>
</organism>
<dbReference type="GO" id="GO:0010468">
    <property type="term" value="P:regulation of gene expression"/>
    <property type="evidence" value="ECO:0007669"/>
    <property type="project" value="TreeGrafter"/>
</dbReference>
<feature type="region of interest" description="Disordered" evidence="4">
    <location>
        <begin position="19"/>
        <end position="60"/>
    </location>
</feature>
<evidence type="ECO:0000256" key="3">
    <source>
        <dbReference type="PROSITE-ProRule" id="PRU00267"/>
    </source>
</evidence>
<dbReference type="PANTHER" id="PTHR46040:SF2">
    <property type="entry name" value="SWI_SNF-RELATED MATRIX-ASSOCIATED ACTIN-DEPENDENT REGULATOR OF CHROMATIN SUBFAMILY E MEMBER 1-RELATED"/>
    <property type="match status" value="1"/>
</dbReference>
<evidence type="ECO:0000256" key="4">
    <source>
        <dbReference type="SAM" id="MobiDB-lite"/>
    </source>
</evidence>
<dbReference type="SUPFAM" id="SSF47095">
    <property type="entry name" value="HMG-box"/>
    <property type="match status" value="1"/>
</dbReference>
<dbReference type="InterPro" id="IPR036910">
    <property type="entry name" value="HMG_box_dom_sf"/>
</dbReference>